<keyword evidence="1" id="KW-1133">Transmembrane helix</keyword>
<organism evidence="3 4">
    <name type="scientific">Aedes aegypti</name>
    <name type="common">Yellowfever mosquito</name>
    <name type="synonym">Culex aegypti</name>
    <dbReference type="NCBI Taxonomy" id="7159"/>
    <lineage>
        <taxon>Eukaryota</taxon>
        <taxon>Metazoa</taxon>
        <taxon>Ecdysozoa</taxon>
        <taxon>Arthropoda</taxon>
        <taxon>Hexapoda</taxon>
        <taxon>Insecta</taxon>
        <taxon>Pterygota</taxon>
        <taxon>Neoptera</taxon>
        <taxon>Endopterygota</taxon>
        <taxon>Diptera</taxon>
        <taxon>Nematocera</taxon>
        <taxon>Culicoidea</taxon>
        <taxon>Culicidae</taxon>
        <taxon>Culicinae</taxon>
        <taxon>Aedini</taxon>
        <taxon>Aedes</taxon>
        <taxon>Stegomyia</taxon>
    </lineage>
</organism>
<sequence>LLVKTTQGLNFYRRKANGSFDLLAESHEFYENEFHDVYGWDRPDNVIRAGHFYHDRSIIGVLTNHQEYGIKFYAVIESELLAGEYPIWPLETDLSMIGDSFGADFYLADLQETGQDNIIVRNQEGLIVYTFNQRNGLQKLMQVPNGAKQDNSMQKVYFPYLTGQSFRDIIVFNSSGLFVYQYHKELNNYNCIHSNAMFSTLNGWSTEHFESVKFEDLDINGRQEMVFTGPSGIDILSFEDSTNEWRSLLNYDLLTIPQRHAEIIAIISDTVRPILFTQQQNELQWANVEIQDYVEKDHEKQATNETSPQRVVSEIPELIHLPLENEDPIILLRDQLDWSTILDSVDRNTGKPNFRLPLIDLSKYSSNLKLDIFYDGNSKVSDILGVGWSLPQNLIILDHQSSVFPEDEKYYLVTQGFPQKLVYDRANSTDGIDWFKILESTSDVQIRHWKTEEKWEITNKGIKQIFGRTENSQIDSVGRDLVWENWRGKGSSFTGQKQLATSWYLVEVCDQDGNTIHYRYDSVNAAYKALPLKDKDGNLNINMLQTRYLSGCKVVCSCYQQDIVLAYNVESGKRYLTRVIQEGDITGKPILQFIYEEIASSKLLSSIILPTAATFEFSYQLLGSISPVTESIGRRFDVPTNYRVDYGEDDVLISYLNEQAQLVLRMFNQDLTVELGSSVSSGSLMRFPLLGRGLAKAYEIGRVENFIAVIMYYSTDKELCLIRREQGKRQSDVKCYDLSEAAIIRFGRDFVLVADIGFTAELIEWNKESGKWDKFTFFGKEIPVFVAAFDRTFVVYDDNYLRMGYRSLDSEWQSKVIAKVPGLMKNIKETLNKFGLDIKLHKQLLNYFTSNALHLDKNLVLLNGWNAVGMQLYSSLSFFTLNKEYQNAQKQQFEINQDDLEQFDHEIDGQEGNFFTIAYKYVESKYKLMVKDFRGPILDEIYEHYNKTLEEYFDDYCGDKNGCGPKMDHVREDVSKEMEKSKDEIREKVLSSLGNAFFLNPGNYTAILNSQTATCGNWKFTFTGDTWTKEQLTRNATDPNTISIPLGDNLILDKQDSHSSLKLYRQGSEGKKQGNSLLDLGIIHLNQTLARNMFPAYLAYQEKNKQVGVVQFTVDGNMDKVDMLPLVEKLSPWSNYQTLVTSIDHFNTNESCTVVFRQQLGIRRLLPNPVVTKVQVSFGQGNKRVTGFEYDKAKAIGDTVYYERSSLIPGNEKSSFGWVEEVTNSDNQTEVKSLVFDALGKLIPNRKSNERQNNEHDDVIDEDNVYSNTTLCDESEKLEVAQFFPYEMADEEVGYYGFEDYETNRIGARNSTNEKSWIFNESDVVKGGFSLTGQNYLSLSTGTLVGTFQPQNQNQEFVASCWLRSSHSNLELGAVVPYLQVSVQTENGDEISGLLSETKYRIKNWFYLEVIINLLNNSTIEIDHVRFSPLKSDFQANVYESKRKRIKEVIQANGLIKRLLYSHHQEPIASINAYGQLVELNTHTKSSSVGRIVKILPGQLLHITDSSDRLRIDPYEMSTVSYGMRLHFSLQSVNSVIEFNSELKVTRNSHKAELVCSGQKMIMPLSGEILIVSEYNRLFVWVDGGLYIDTLSNNVLFELKMAGQVKIKDVVIFSEPRIQVTYFNELGEKLQEVMLETKNTIVVTEYLYDKLGRQTITTQSVRLQRSSNQPLLTYNSNFVTNANSVWATGKLQGEITEMVGEYAFSQVKYDNNPLDEKCAEGLPGSEFSVSGPYAKLFSHVSKNSFVNNLYPQSQNFSYQVEHKPGSVEHISVFDSKNNKVAWYVQVPRSKDLLSTYEYNENGKLVRSLPPLYHEKVRTLQKLNFQLNSTSEEEQALQRTLGIHISYDNEGTEIAKTTPDSGKIESLHDNTGLLRYTIYHSNENDQDVESIVYYEYDGFGRLNSTGRLTAFSSIDELLDMQLSRNNTEQFQQFHQSDNEREPIWRGQMKRIVTFNEGEPLVEESALNSEQETLGKKILIPIEGDTPLSIVIDKRYSAGELREIEYPFDIQGIPLRIRYSYNKLGKVTGIGLSGPTKNFVNFTYNSAGHIASEQHLLNPTRNFTRHYSYEGPGFLTKLEDEFLTEKVYYTSGSYGGHGYGDGTITRTEFKATWHGRCDGRKLGLNERSFMSNHVSAEESALCFRELKKAGYLDDHNRQSRAFYPALETNFPIVCSYGITGRQIQAVLGGKGFPSKYGHSYDYGNHQELTNAKYFVGNDAFLPLQPDTFSREIPEMNSTVSENIWKSLKNAGYLIEDNVGENVSLAHSKRGKSYMRPALLADLRSINTCYGTYKPQLEQLLATAFSERQSLSLLRSNLQAAFAKWNITTDHQQAAARIMEMLETKQYLEDPLSEDFTQQLKKYEKFIPDIVGVLIEYFAHQLGEAEFDVESYDIDANGNHKHFYTGFDRYELSYRNNTNQVDSVNFKSFVSSQPQQKFKVEHDSRGNVIQALHRGIQQISYNPVSNRATKMLLTDGRSLTFYYDAQGERLLKRVTNSQEVVTKEILYIRDEVGRTLVERQTTYVSKDLAPDVLTTAYIYGPRGLVGFLRRDDFYSVITDHEGSIRLVVKGDEVVAAYDYLPYGNLMRVYGNNPEGHISYRYTGQEWDEETGLYNYHARFYDPSIGRFYQIDPKGQYFSPYKYAGNSPISMVDPDGQFAWFLIPLIVGLAIGGAYLGGSAANRNWNPAKWKWKSGKTWLGLIGGGIGGALLPLGFGASVSAFTAAGLSTTAAIAATSALGLAGSYISIAAVNNQWNPSHWDFTSPETWSAVLQGFAIGSGAMGGYQMTRQFYSQLSQTGKKLFLAGSLG</sequence>
<reference evidence="3" key="3">
    <citation type="submission" date="2012-09" db="EMBL/GenBank/DDBJ databases">
        <authorList>
            <consortium name="VectorBase"/>
        </authorList>
    </citation>
    <scope>NUCLEOTIDE SEQUENCE</scope>
    <source>
        <strain evidence="3">Liverpool</strain>
    </source>
</reference>
<evidence type="ECO:0000256" key="1">
    <source>
        <dbReference type="SAM" id="Phobius"/>
    </source>
</evidence>
<keyword evidence="1" id="KW-0472">Membrane</keyword>
<dbReference type="PhylomeDB" id="Q0IFS2"/>
<dbReference type="Gene3D" id="2.180.10.10">
    <property type="entry name" value="RHS repeat-associated core"/>
    <property type="match status" value="2"/>
</dbReference>
<dbReference type="InterPro" id="IPR050708">
    <property type="entry name" value="T6SS_VgrG/RHS"/>
</dbReference>
<accession>Q0IFS2</accession>
<dbReference type="NCBIfam" id="TIGR03696">
    <property type="entry name" value="Rhs_assc_core"/>
    <property type="match status" value="1"/>
</dbReference>
<proteinExistence type="predicted"/>
<keyword evidence="1" id="KW-0812">Transmembrane</keyword>
<evidence type="ECO:0000313" key="3">
    <source>
        <dbReference type="EMBL" id="EAT44460.1"/>
    </source>
</evidence>
<dbReference type="PANTHER" id="PTHR32305">
    <property type="match status" value="1"/>
</dbReference>
<dbReference type="PANTHER" id="PTHR32305:SF15">
    <property type="entry name" value="PROTEIN RHSA-RELATED"/>
    <property type="match status" value="1"/>
</dbReference>
<feature type="transmembrane region" description="Helical" evidence="1">
    <location>
        <begin position="2654"/>
        <end position="2673"/>
    </location>
</feature>
<dbReference type="VEuPathDB" id="VectorBase:AAEL020258"/>
<reference evidence="3" key="1">
    <citation type="submission" date="2005-10" db="EMBL/GenBank/DDBJ databases">
        <authorList>
            <person name="Loftus B.J."/>
            <person name="Nene V.M."/>
            <person name="Hannick L.I."/>
            <person name="Bidwell S."/>
            <person name="Haas B."/>
            <person name="Amedeo P."/>
            <person name="Orvis J."/>
            <person name="Wortman J.R."/>
            <person name="White O.R."/>
            <person name="Salzberg S."/>
            <person name="Shumway M."/>
            <person name="Koo H."/>
            <person name="Zhao Y."/>
            <person name="Holmes M."/>
            <person name="Miller J."/>
            <person name="Schatz M."/>
            <person name="Pop M."/>
            <person name="Pai G."/>
            <person name="Utterback T."/>
            <person name="Rogers Y.-H."/>
            <person name="Kravitz S."/>
            <person name="Fraser C.M."/>
        </authorList>
    </citation>
    <scope>NUCLEOTIDE SEQUENCE</scope>
    <source>
        <strain evidence="3">Liverpool</strain>
    </source>
</reference>
<feature type="non-terminal residue" evidence="3">
    <location>
        <position position="2805"/>
    </location>
</feature>
<feature type="domain" description="DUF6443" evidence="2">
    <location>
        <begin position="1617"/>
        <end position="1730"/>
    </location>
</feature>
<name>Q0IFS2_AEDAE</name>
<dbReference type="STRING" id="7159.Q0IFS2"/>
<feature type="transmembrane region" description="Helical" evidence="1">
    <location>
        <begin position="2727"/>
        <end position="2747"/>
    </location>
</feature>
<gene>
    <name evidence="3" type="ORF">AaeL_AAEL004181</name>
</gene>
<dbReference type="eggNOG" id="ENOG502SGPU">
    <property type="taxonomic scope" value="Eukaryota"/>
</dbReference>
<protein>
    <submittedName>
        <fullName evidence="3">AAEL004181-PA</fullName>
    </submittedName>
</protein>
<dbReference type="PaxDb" id="7159-AAEL004181-PA"/>
<dbReference type="OMA" id="ANGNHKH"/>
<dbReference type="Pfam" id="PF20041">
    <property type="entry name" value="DUF6443"/>
    <property type="match status" value="1"/>
</dbReference>
<reference evidence="3" key="2">
    <citation type="journal article" date="2007" name="Science">
        <title>Genome sequence of Aedes aegypti, a major arbovirus vector.</title>
        <authorList>
            <person name="Nene V."/>
            <person name="Wortman J.R."/>
            <person name="Lawson D."/>
            <person name="Haas B."/>
            <person name="Kodira C."/>
            <person name="Tu Z.J."/>
            <person name="Loftus B."/>
            <person name="Xi Z."/>
            <person name="Megy K."/>
            <person name="Grabherr M."/>
            <person name="Ren Q."/>
            <person name="Zdobnov E.M."/>
            <person name="Lobo N.F."/>
            <person name="Campbell K.S."/>
            <person name="Brown S.E."/>
            <person name="Bonaldo M.F."/>
            <person name="Zhu J."/>
            <person name="Sinkins S.P."/>
            <person name="Hogenkamp D.G."/>
            <person name="Amedeo P."/>
            <person name="Arensburger P."/>
            <person name="Atkinson P.W."/>
            <person name="Bidwell S."/>
            <person name="Biedler J."/>
            <person name="Birney E."/>
            <person name="Bruggner R.V."/>
            <person name="Costas J."/>
            <person name="Coy M.R."/>
            <person name="Crabtree J."/>
            <person name="Crawford M."/>
            <person name="Debruyn B."/>
            <person name="Decaprio D."/>
            <person name="Eiglmeier K."/>
            <person name="Eisenstadt E."/>
            <person name="El-Dorry H."/>
            <person name="Gelbart W.M."/>
            <person name="Gomes S.L."/>
            <person name="Hammond M."/>
            <person name="Hannick L.I."/>
            <person name="Hogan J.R."/>
            <person name="Holmes M.H."/>
            <person name="Jaffe D."/>
            <person name="Johnston J.S."/>
            <person name="Kennedy R.C."/>
            <person name="Koo H."/>
            <person name="Kravitz S."/>
            <person name="Kriventseva E.V."/>
            <person name="Kulp D."/>
            <person name="Labutti K."/>
            <person name="Lee E."/>
            <person name="Li S."/>
            <person name="Lovin D.D."/>
            <person name="Mao C."/>
            <person name="Mauceli E."/>
            <person name="Menck C.F."/>
            <person name="Miller J.R."/>
            <person name="Montgomery P."/>
            <person name="Mori A."/>
            <person name="Nascimento A.L."/>
            <person name="Naveira H.F."/>
            <person name="Nusbaum C."/>
            <person name="O'leary S."/>
            <person name="Orvis J."/>
            <person name="Pertea M."/>
            <person name="Quesneville H."/>
            <person name="Reidenbach K.R."/>
            <person name="Rogers Y.H."/>
            <person name="Roth C.W."/>
            <person name="Schneider J.R."/>
            <person name="Schatz M."/>
            <person name="Shumway M."/>
            <person name="Stanke M."/>
            <person name="Stinson E.O."/>
            <person name="Tubio J.M."/>
            <person name="Vanzee J.P."/>
            <person name="Verjovski-Almeida S."/>
            <person name="Werner D."/>
            <person name="White O."/>
            <person name="Wyder S."/>
            <person name="Zeng Q."/>
            <person name="Zhao Q."/>
            <person name="Zhao Y."/>
            <person name="Hill C.A."/>
            <person name="Raikhel A.S."/>
            <person name="Soares M.B."/>
            <person name="Knudson D.L."/>
            <person name="Lee N.H."/>
            <person name="Galagan J."/>
            <person name="Salzberg S.L."/>
            <person name="Paulsen I.T."/>
            <person name="Dimopoulos G."/>
            <person name="Collins F.H."/>
            <person name="Birren B."/>
            <person name="Fraser-Liggett C.M."/>
            <person name="Severson D.W."/>
        </authorList>
    </citation>
    <scope>NUCLEOTIDE SEQUENCE [LARGE SCALE GENOMIC DNA]</scope>
    <source>
        <strain evidence="3">Liverpool</strain>
    </source>
</reference>
<dbReference type="InterPro" id="IPR045619">
    <property type="entry name" value="DUF6443"/>
</dbReference>
<dbReference type="EMBL" id="CH477294">
    <property type="protein sequence ID" value="EAT44460.1"/>
    <property type="molecule type" value="Genomic_DNA"/>
</dbReference>
<feature type="transmembrane region" description="Helical" evidence="1">
    <location>
        <begin position="2694"/>
        <end position="2721"/>
    </location>
</feature>
<dbReference type="InterPro" id="IPR022385">
    <property type="entry name" value="Rhs_assc_core"/>
</dbReference>
<evidence type="ECO:0000259" key="2">
    <source>
        <dbReference type="Pfam" id="PF20041"/>
    </source>
</evidence>
<evidence type="ECO:0000313" key="4">
    <source>
        <dbReference type="Proteomes" id="UP000682892"/>
    </source>
</evidence>
<dbReference type="Proteomes" id="UP000682892">
    <property type="component" value="Chromosome 2"/>
</dbReference>
<feature type="non-terminal residue" evidence="3">
    <location>
        <position position="1"/>
    </location>
</feature>